<dbReference type="PANTHER" id="PTHR34846">
    <property type="entry name" value="4-CARBOXYMUCONOLACTONE DECARBOXYLASE FAMILY PROTEIN (AFU_ORTHOLOGUE AFUA_6G11590)"/>
    <property type="match status" value="1"/>
</dbReference>
<dbReference type="SUPFAM" id="SSF69118">
    <property type="entry name" value="AhpD-like"/>
    <property type="match status" value="1"/>
</dbReference>
<feature type="domain" description="Carboxymuconolactone decarboxylase-like" evidence="2">
    <location>
        <begin position="13"/>
        <end position="94"/>
    </location>
</feature>
<proteinExistence type="predicted"/>
<organism evidence="3 4">
    <name type="scientific">Pedobacter cryoconitis</name>
    <dbReference type="NCBI Taxonomy" id="188932"/>
    <lineage>
        <taxon>Bacteria</taxon>
        <taxon>Pseudomonadati</taxon>
        <taxon>Bacteroidota</taxon>
        <taxon>Sphingobacteriia</taxon>
        <taxon>Sphingobacteriales</taxon>
        <taxon>Sphingobacteriaceae</taxon>
        <taxon>Pedobacter</taxon>
    </lineage>
</organism>
<evidence type="ECO:0000313" key="4">
    <source>
        <dbReference type="Proteomes" id="UP000521017"/>
    </source>
</evidence>
<keyword evidence="1" id="KW-0472">Membrane</keyword>
<accession>A0A7X0MIZ8</accession>
<dbReference type="Gene3D" id="1.20.1290.10">
    <property type="entry name" value="AhpD-like"/>
    <property type="match status" value="1"/>
</dbReference>
<dbReference type="InterPro" id="IPR004675">
    <property type="entry name" value="AhpD_core"/>
</dbReference>
<protein>
    <submittedName>
        <fullName evidence="3">AhpD family alkylhydroperoxidase</fullName>
    </submittedName>
</protein>
<dbReference type="InterPro" id="IPR003779">
    <property type="entry name" value="CMD-like"/>
</dbReference>
<keyword evidence="1" id="KW-1133">Transmembrane helix</keyword>
<gene>
    <name evidence="3" type="ORF">HDF25_001226</name>
</gene>
<dbReference type="InterPro" id="IPR029032">
    <property type="entry name" value="AhpD-like"/>
</dbReference>
<evidence type="ECO:0000259" key="2">
    <source>
        <dbReference type="Pfam" id="PF02627"/>
    </source>
</evidence>
<dbReference type="GO" id="GO:0051920">
    <property type="term" value="F:peroxiredoxin activity"/>
    <property type="evidence" value="ECO:0007669"/>
    <property type="project" value="InterPro"/>
</dbReference>
<comment type="caution">
    <text evidence="3">The sequence shown here is derived from an EMBL/GenBank/DDBJ whole genome shotgun (WGS) entry which is preliminary data.</text>
</comment>
<feature type="transmembrane region" description="Helical" evidence="1">
    <location>
        <begin position="118"/>
        <end position="137"/>
    </location>
</feature>
<keyword evidence="3" id="KW-0575">Peroxidase</keyword>
<keyword evidence="3" id="KW-0560">Oxidoreductase</keyword>
<dbReference type="Pfam" id="PF02627">
    <property type="entry name" value="CMD"/>
    <property type="match status" value="1"/>
</dbReference>
<evidence type="ECO:0000256" key="1">
    <source>
        <dbReference type="SAM" id="Phobius"/>
    </source>
</evidence>
<sequence>MSNRIVIKKIEPEAYRIMYMFDSYLSKSNLTPIQRELIKIRTAQVNGCAYCIYIHTKEARIIGETETRIYALNAWKEGPFFSDEERAILALTEEVTLIQNGVSDETYNLAAQYFDERTLAQIIMAIIAINAYTRIAISTRMRPMGD</sequence>
<dbReference type="RefSeq" id="WP_184623805.1">
    <property type="nucleotide sequence ID" value="NZ_JACHCC010000003.1"/>
</dbReference>
<dbReference type="NCBIfam" id="TIGR00778">
    <property type="entry name" value="ahpD_dom"/>
    <property type="match status" value="1"/>
</dbReference>
<dbReference type="PANTHER" id="PTHR34846:SF10">
    <property type="entry name" value="CYTOPLASMIC PROTEIN"/>
    <property type="match status" value="1"/>
</dbReference>
<evidence type="ECO:0000313" key="3">
    <source>
        <dbReference type="EMBL" id="MBB6499085.1"/>
    </source>
</evidence>
<dbReference type="Proteomes" id="UP000521017">
    <property type="component" value="Unassembled WGS sequence"/>
</dbReference>
<reference evidence="3 4" key="1">
    <citation type="submission" date="2020-08" db="EMBL/GenBank/DDBJ databases">
        <title>Genomic Encyclopedia of Type Strains, Phase IV (KMG-V): Genome sequencing to study the core and pangenomes of soil and plant-associated prokaryotes.</title>
        <authorList>
            <person name="Whitman W."/>
        </authorList>
    </citation>
    <scope>NUCLEOTIDE SEQUENCE [LARGE SCALE GENOMIC DNA]</scope>
    <source>
        <strain evidence="3 4">M2T3</strain>
    </source>
</reference>
<dbReference type="AlphaFoldDB" id="A0A7X0MIZ8"/>
<dbReference type="EMBL" id="JACHCC010000003">
    <property type="protein sequence ID" value="MBB6499085.1"/>
    <property type="molecule type" value="Genomic_DNA"/>
</dbReference>
<name>A0A7X0MIZ8_9SPHI</name>
<keyword evidence="1" id="KW-0812">Transmembrane</keyword>